<feature type="domain" description="PLD phosphodiesterase" evidence="14">
    <location>
        <begin position="392"/>
        <end position="419"/>
    </location>
</feature>
<evidence type="ECO:0000313" key="16">
    <source>
        <dbReference type="Proteomes" id="UP000295554"/>
    </source>
</evidence>
<comment type="caution">
    <text evidence="15">The sequence shown here is derived from an EMBL/GenBank/DDBJ whole genome shotgun (WGS) entry which is preliminary data.</text>
</comment>
<evidence type="ECO:0000256" key="10">
    <source>
        <dbReference type="ARBA" id="ARBA00023209"/>
    </source>
</evidence>
<evidence type="ECO:0000256" key="4">
    <source>
        <dbReference type="ARBA" id="ARBA00022679"/>
    </source>
</evidence>
<dbReference type="PROSITE" id="PS50035">
    <property type="entry name" value="PLD"/>
    <property type="match status" value="2"/>
</dbReference>
<dbReference type="RefSeq" id="WP_133209196.1">
    <property type="nucleotide sequence ID" value="NZ_SMSE01000001.1"/>
</dbReference>
<keyword evidence="11" id="KW-1208">Phospholipid metabolism</keyword>
<evidence type="ECO:0000256" key="12">
    <source>
        <dbReference type="NCBIfam" id="TIGR04265"/>
    </source>
</evidence>
<protein>
    <recommendedName>
        <fullName evidence="12">Cardiolipin synthase</fullName>
        <ecNumber evidence="12">2.7.8.-</ecNumber>
    </recommendedName>
</protein>
<evidence type="ECO:0000256" key="13">
    <source>
        <dbReference type="SAM" id="Phobius"/>
    </source>
</evidence>
<evidence type="ECO:0000256" key="8">
    <source>
        <dbReference type="ARBA" id="ARBA00023098"/>
    </source>
</evidence>
<evidence type="ECO:0000259" key="14">
    <source>
        <dbReference type="PROSITE" id="PS50035"/>
    </source>
</evidence>
<dbReference type="PANTHER" id="PTHR21248:SF22">
    <property type="entry name" value="PHOSPHOLIPASE D"/>
    <property type="match status" value="1"/>
</dbReference>
<keyword evidence="7 13" id="KW-1133">Transmembrane helix</keyword>
<keyword evidence="10" id="KW-0594">Phospholipid biosynthesis</keyword>
<evidence type="ECO:0000256" key="3">
    <source>
        <dbReference type="ARBA" id="ARBA00022516"/>
    </source>
</evidence>
<feature type="domain" description="PLD phosphodiesterase" evidence="14">
    <location>
        <begin position="217"/>
        <end position="244"/>
    </location>
</feature>
<evidence type="ECO:0000256" key="1">
    <source>
        <dbReference type="ARBA" id="ARBA00004651"/>
    </source>
</evidence>
<feature type="transmembrane region" description="Helical" evidence="13">
    <location>
        <begin position="6"/>
        <end position="26"/>
    </location>
</feature>
<keyword evidence="6" id="KW-0677">Repeat</keyword>
<evidence type="ECO:0000256" key="9">
    <source>
        <dbReference type="ARBA" id="ARBA00023136"/>
    </source>
</evidence>
<dbReference type="SUPFAM" id="SSF56024">
    <property type="entry name" value="Phospholipase D/nuclease"/>
    <property type="match status" value="2"/>
</dbReference>
<evidence type="ECO:0000256" key="11">
    <source>
        <dbReference type="ARBA" id="ARBA00023264"/>
    </source>
</evidence>
<dbReference type="Proteomes" id="UP000295554">
    <property type="component" value="Unassembled WGS sequence"/>
</dbReference>
<name>A0A4R5LUG0_9GAMM</name>
<comment type="subcellular location">
    <subcellularLocation>
        <location evidence="1">Cell membrane</location>
        <topology evidence="1">Multi-pass membrane protein</topology>
    </subcellularLocation>
</comment>
<dbReference type="OrthoDB" id="9762009at2"/>
<keyword evidence="16" id="KW-1185">Reference proteome</keyword>
<evidence type="ECO:0000256" key="7">
    <source>
        <dbReference type="ARBA" id="ARBA00022989"/>
    </source>
</evidence>
<gene>
    <name evidence="15" type="primary">cls</name>
    <name evidence="15" type="ORF">E2F43_01980</name>
</gene>
<dbReference type="InterPro" id="IPR022924">
    <property type="entry name" value="Cardiolipin_synthase"/>
</dbReference>
<evidence type="ECO:0000256" key="6">
    <source>
        <dbReference type="ARBA" id="ARBA00022737"/>
    </source>
</evidence>
<dbReference type="EC" id="2.7.8.-" evidence="12"/>
<keyword evidence="5 13" id="KW-0812">Transmembrane</keyword>
<dbReference type="FunFam" id="3.30.870.10:FF:000014">
    <property type="entry name" value="Cardiolipin synthase"/>
    <property type="match status" value="1"/>
</dbReference>
<feature type="transmembrane region" description="Helical" evidence="13">
    <location>
        <begin position="38"/>
        <end position="59"/>
    </location>
</feature>
<dbReference type="Pfam" id="PF13396">
    <property type="entry name" value="PLDc_N"/>
    <property type="match status" value="1"/>
</dbReference>
<dbReference type="GO" id="GO:0008808">
    <property type="term" value="F:cardiolipin synthase activity"/>
    <property type="evidence" value="ECO:0007669"/>
    <property type="project" value="UniProtKB-UniRule"/>
</dbReference>
<dbReference type="GO" id="GO:0005886">
    <property type="term" value="C:plasma membrane"/>
    <property type="evidence" value="ECO:0007669"/>
    <property type="project" value="UniProtKB-SubCell"/>
</dbReference>
<keyword evidence="8" id="KW-0443">Lipid metabolism</keyword>
<accession>A0A4R5LUG0</accession>
<proteinExistence type="predicted"/>
<dbReference type="AlphaFoldDB" id="A0A4R5LUG0"/>
<dbReference type="InterPro" id="IPR027379">
    <property type="entry name" value="CLS_N"/>
</dbReference>
<evidence type="ECO:0000313" key="15">
    <source>
        <dbReference type="EMBL" id="TDG15034.1"/>
    </source>
</evidence>
<dbReference type="InterPro" id="IPR025202">
    <property type="entry name" value="PLD-like_dom"/>
</dbReference>
<reference evidence="15 16" key="1">
    <citation type="submission" date="2019-03" db="EMBL/GenBank/DDBJ databases">
        <title>Seongchinamella monodicae gen. nov., sp. nov., a novel member of the Gammaproteobacteria isolated from a tidal mudflat of beach.</title>
        <authorList>
            <person name="Yang H.G."/>
            <person name="Kang J.W."/>
            <person name="Lee S.D."/>
        </authorList>
    </citation>
    <scope>NUCLEOTIDE SEQUENCE [LARGE SCALE GENOMIC DNA]</scope>
    <source>
        <strain evidence="15 16">GH4-78</strain>
    </source>
</reference>
<dbReference type="CDD" id="cd09161">
    <property type="entry name" value="PLDc_PaCLS_like_2"/>
    <property type="match status" value="1"/>
</dbReference>
<dbReference type="EMBL" id="SMSE01000001">
    <property type="protein sequence ID" value="TDG15034.1"/>
    <property type="molecule type" value="Genomic_DNA"/>
</dbReference>
<keyword evidence="2" id="KW-1003">Cell membrane</keyword>
<dbReference type="Pfam" id="PF13091">
    <property type="entry name" value="PLDc_2"/>
    <property type="match status" value="2"/>
</dbReference>
<evidence type="ECO:0000256" key="5">
    <source>
        <dbReference type="ARBA" id="ARBA00022692"/>
    </source>
</evidence>
<keyword evidence="4" id="KW-0808">Transferase</keyword>
<dbReference type="SMART" id="SM00155">
    <property type="entry name" value="PLDc"/>
    <property type="match status" value="2"/>
</dbReference>
<keyword evidence="9 13" id="KW-0472">Membrane</keyword>
<dbReference type="Gene3D" id="3.30.870.10">
    <property type="entry name" value="Endonuclease Chain A"/>
    <property type="match status" value="2"/>
</dbReference>
<evidence type="ECO:0000256" key="2">
    <source>
        <dbReference type="ARBA" id="ARBA00022475"/>
    </source>
</evidence>
<keyword evidence="3" id="KW-0444">Lipid biosynthesis</keyword>
<dbReference type="GO" id="GO:0032049">
    <property type="term" value="P:cardiolipin biosynthetic process"/>
    <property type="evidence" value="ECO:0007669"/>
    <property type="project" value="UniProtKB-UniRule"/>
</dbReference>
<dbReference type="NCBIfam" id="TIGR04265">
    <property type="entry name" value="bac_cardiolipin"/>
    <property type="match status" value="1"/>
</dbReference>
<dbReference type="PANTHER" id="PTHR21248">
    <property type="entry name" value="CARDIOLIPIN SYNTHASE"/>
    <property type="match status" value="1"/>
</dbReference>
<sequence>MDIPLLGELIAIALVLLYLGAIACALEVILKGRTPQGAIAWAISLLTFPVLTLPFYLIFSRNRFDGYLEQRDEIETESKRLLAATSGRIEDYVVPRIAGQPLYTSLFNLARMPATRGNKLRLLIDGADTFNDIIAGLERAETYILFQFYIIRDDELSRRLCRLLADKARAGVSVFLLYDEIGSRTFHRSRLRRQLLMAGVEAVPFNTTQGRRNRFQLNFRNHRKVVVVDGSMAWIGGHNVGDEYLGLNKKIGHWRDTHVRFEGPAVLGAELAFATDWLWASREHLKIPWNFSREACGDSTVLVFPSDPASEYEEAGLMYHQSIVGAEHRVWIASPYFVPDRGIVAALQLAALRGVDVRVIIPDEPDGPMVAMANWSFTRELLASGIKVYRYQGGFMHQKVLLMDDQLAGIGTANFDNRSFRLNFEITVLAHDEAFAREVETMLERDMGRSRQVSLDEFSAKPAWFVLAMAIARLFAPVL</sequence>
<dbReference type="InterPro" id="IPR001736">
    <property type="entry name" value="PLipase_D/transphosphatidylase"/>
</dbReference>
<organism evidence="15 16">
    <name type="scientific">Seongchinamella unica</name>
    <dbReference type="NCBI Taxonomy" id="2547392"/>
    <lineage>
        <taxon>Bacteria</taxon>
        <taxon>Pseudomonadati</taxon>
        <taxon>Pseudomonadota</taxon>
        <taxon>Gammaproteobacteria</taxon>
        <taxon>Cellvibrionales</taxon>
        <taxon>Halieaceae</taxon>
        <taxon>Seongchinamella</taxon>
    </lineage>
</organism>